<evidence type="ECO:0000313" key="1">
    <source>
        <dbReference type="EMBL" id="GAA1012513.1"/>
    </source>
</evidence>
<name>A0ABP4DJW0_9ACTN</name>
<dbReference type="RefSeq" id="WP_346073517.1">
    <property type="nucleotide sequence ID" value="NZ_BAAAHU010000039.1"/>
</dbReference>
<dbReference type="Proteomes" id="UP001501072">
    <property type="component" value="Unassembled WGS sequence"/>
</dbReference>
<accession>A0ABP4DJW0</accession>
<evidence type="ECO:0000313" key="2">
    <source>
        <dbReference type="Proteomes" id="UP001501072"/>
    </source>
</evidence>
<gene>
    <name evidence="1" type="ORF">GCM10009564_36420</name>
</gene>
<reference evidence="2" key="1">
    <citation type="journal article" date="2019" name="Int. J. Syst. Evol. Microbiol.">
        <title>The Global Catalogue of Microorganisms (GCM) 10K type strain sequencing project: providing services to taxonomists for standard genome sequencing and annotation.</title>
        <authorList>
            <consortium name="The Broad Institute Genomics Platform"/>
            <consortium name="The Broad Institute Genome Sequencing Center for Infectious Disease"/>
            <person name="Wu L."/>
            <person name="Ma J."/>
        </authorList>
    </citation>
    <scope>NUCLEOTIDE SEQUENCE [LARGE SCALE GENOMIC DNA]</scope>
    <source>
        <strain evidence="2">JCM 11269</strain>
    </source>
</reference>
<keyword evidence="2" id="KW-1185">Reference proteome</keyword>
<sequence length="115" mass="12704">MSLSAEVLALCRAAFAPGELELALRALEAYGAERADRVHRNAIRMSEGRLHRLAGWSNVAEDDPETFLWYAEDPEGAVRPRTREFAVGFMNGFADRHLLEPRGPRTDPGASPDPS</sequence>
<organism evidence="1 2">
    <name type="scientific">Streptomyces thermogriseus</name>
    <dbReference type="NCBI Taxonomy" id="75292"/>
    <lineage>
        <taxon>Bacteria</taxon>
        <taxon>Bacillati</taxon>
        <taxon>Actinomycetota</taxon>
        <taxon>Actinomycetes</taxon>
        <taxon>Kitasatosporales</taxon>
        <taxon>Streptomycetaceae</taxon>
        <taxon>Streptomyces</taxon>
    </lineage>
</organism>
<dbReference type="EMBL" id="BAAAHU010000039">
    <property type="protein sequence ID" value="GAA1012513.1"/>
    <property type="molecule type" value="Genomic_DNA"/>
</dbReference>
<proteinExistence type="predicted"/>
<comment type="caution">
    <text evidence="1">The sequence shown here is derived from an EMBL/GenBank/DDBJ whole genome shotgun (WGS) entry which is preliminary data.</text>
</comment>
<protein>
    <submittedName>
        <fullName evidence="1">Uncharacterized protein</fullName>
    </submittedName>
</protein>